<comment type="similarity">
    <text evidence="2">Belongs to the YbaB/EbfC family.</text>
</comment>
<evidence type="ECO:0000313" key="4">
    <source>
        <dbReference type="EMBL" id="ROT47065.1"/>
    </source>
</evidence>
<sequence>MDITKLFGQVEQVRKKMEEFKQEMAQVEVTKETGAGLVKATVNGNKELLSVSIDPSLLNKQDQKMVQDLIVGAVNLALEEVENKVQAVIQKSAIGI</sequence>
<dbReference type="InterPro" id="IPR004401">
    <property type="entry name" value="YbaB/EbfC"/>
</dbReference>
<dbReference type="AlphaFoldDB" id="A0A3N2QB82"/>
<dbReference type="PANTHER" id="PTHR33449:SF1">
    <property type="entry name" value="NUCLEOID-ASSOCIATED PROTEIN YBAB"/>
    <property type="match status" value="1"/>
</dbReference>
<dbReference type="SUPFAM" id="SSF82607">
    <property type="entry name" value="YbaB-like"/>
    <property type="match status" value="1"/>
</dbReference>
<dbReference type="PANTHER" id="PTHR33449">
    <property type="entry name" value="NUCLEOID-ASSOCIATED PROTEIN YBAB"/>
    <property type="match status" value="1"/>
</dbReference>
<dbReference type="GO" id="GO:0043590">
    <property type="term" value="C:bacterial nucleoid"/>
    <property type="evidence" value="ECO:0007669"/>
    <property type="project" value="UniProtKB-UniRule"/>
</dbReference>
<comment type="caution">
    <text evidence="4">The sequence shown here is derived from an EMBL/GenBank/DDBJ whole genome shotgun (WGS) entry which is preliminary data.</text>
</comment>
<proteinExistence type="inferred from homology"/>
<keyword evidence="3" id="KW-0175">Coiled coil</keyword>
<dbReference type="PIRSF" id="PIRSF004555">
    <property type="entry name" value="UCP004555"/>
    <property type="match status" value="1"/>
</dbReference>
<dbReference type="GO" id="GO:0005829">
    <property type="term" value="C:cytosol"/>
    <property type="evidence" value="ECO:0007669"/>
    <property type="project" value="TreeGrafter"/>
</dbReference>
<dbReference type="RefSeq" id="WP_123663291.1">
    <property type="nucleotide sequence ID" value="NZ_RARA01000026.1"/>
</dbReference>
<protein>
    <recommendedName>
        <fullName evidence="2">Nucleoid-associated protein EDM02_04195</fullName>
    </recommendedName>
</protein>
<dbReference type="NCBIfam" id="TIGR00103">
    <property type="entry name" value="DNA_YbaB_EbfC"/>
    <property type="match status" value="1"/>
</dbReference>
<name>A0A3N2QB82_9BACT</name>
<dbReference type="EMBL" id="RARA01000026">
    <property type="protein sequence ID" value="ROT47065.1"/>
    <property type="molecule type" value="Genomic_DNA"/>
</dbReference>
<evidence type="ECO:0000313" key="5">
    <source>
        <dbReference type="Proteomes" id="UP000270927"/>
    </source>
</evidence>
<evidence type="ECO:0000256" key="1">
    <source>
        <dbReference type="ARBA" id="ARBA00023125"/>
    </source>
</evidence>
<dbReference type="HAMAP" id="MF_00274">
    <property type="entry name" value="DNA_YbaB_EbfC"/>
    <property type="match status" value="1"/>
</dbReference>
<keyword evidence="5" id="KW-1185">Reference proteome</keyword>
<keyword evidence="1 2" id="KW-0238">DNA-binding</keyword>
<dbReference type="OrthoDB" id="9808738at2"/>
<organism evidence="4 5">
    <name type="scientific">Candidatus Cardinium hertigii</name>
    <dbReference type="NCBI Taxonomy" id="247481"/>
    <lineage>
        <taxon>Bacteria</taxon>
        <taxon>Pseudomonadati</taxon>
        <taxon>Bacteroidota</taxon>
        <taxon>Cytophagia</taxon>
        <taxon>Cytophagales</taxon>
        <taxon>Amoebophilaceae</taxon>
        <taxon>Candidatus Cardinium</taxon>
    </lineage>
</organism>
<comment type="subunit">
    <text evidence="2">Homodimer.</text>
</comment>
<evidence type="ECO:0000256" key="2">
    <source>
        <dbReference type="HAMAP-Rule" id="MF_00274"/>
    </source>
</evidence>
<feature type="coiled-coil region" evidence="3">
    <location>
        <begin position="3"/>
        <end position="30"/>
    </location>
</feature>
<comment type="function">
    <text evidence="2">Binds to DNA and alters its conformation. May be involved in regulation of gene expression, nucleoid organization and DNA protection.</text>
</comment>
<dbReference type="InterPro" id="IPR036894">
    <property type="entry name" value="YbaB-like_sf"/>
</dbReference>
<gene>
    <name evidence="4" type="ORF">EDM02_04195</name>
</gene>
<comment type="subcellular location">
    <subcellularLocation>
        <location evidence="2">Cytoplasm</location>
        <location evidence="2">Nucleoid</location>
    </subcellularLocation>
</comment>
<keyword evidence="2" id="KW-0963">Cytoplasm</keyword>
<dbReference type="Proteomes" id="UP000270927">
    <property type="component" value="Unassembled WGS sequence"/>
</dbReference>
<accession>A0A3N2QB82</accession>
<dbReference type="Gene3D" id="3.30.1310.10">
    <property type="entry name" value="Nucleoid-associated protein YbaB-like domain"/>
    <property type="match status" value="1"/>
</dbReference>
<reference evidence="4 5" key="1">
    <citation type="submission" date="2018-09" db="EMBL/GenBank/DDBJ databases">
        <title>Comparative Genomics of Wolbachia-Cardinium Dual Endosymbiosis in a Plant-Parasitic Nematode.</title>
        <authorList>
            <person name="Brown A.M.V."/>
            <person name="Wasala S.K."/>
            <person name="Howe D.K."/>
            <person name="Peetz A.B."/>
            <person name="Zasada I.A."/>
            <person name="Denver D.R."/>
        </authorList>
    </citation>
    <scope>NUCLEOTIDE SEQUENCE [LARGE SCALE GENOMIC DNA]</scope>
    <source>
        <strain evidence="4 5">Pp_1</strain>
    </source>
</reference>
<dbReference type="GO" id="GO:0003677">
    <property type="term" value="F:DNA binding"/>
    <property type="evidence" value="ECO:0007669"/>
    <property type="project" value="UniProtKB-UniRule"/>
</dbReference>
<dbReference type="Pfam" id="PF02575">
    <property type="entry name" value="YbaB_DNA_bd"/>
    <property type="match status" value="1"/>
</dbReference>
<evidence type="ECO:0000256" key="3">
    <source>
        <dbReference type="SAM" id="Coils"/>
    </source>
</evidence>